<dbReference type="EC" id="2.1.1.282" evidence="2"/>
<evidence type="ECO:0000259" key="10">
    <source>
        <dbReference type="Pfam" id="PF02676"/>
    </source>
</evidence>
<keyword evidence="12" id="KW-1185">Reference proteome</keyword>
<dbReference type="GO" id="GO:0032259">
    <property type="term" value="P:methylation"/>
    <property type="evidence" value="ECO:0007669"/>
    <property type="project" value="UniProtKB-KW"/>
</dbReference>
<dbReference type="PANTHER" id="PTHR48418">
    <property type="entry name" value="TRNA WYBUTOSINE-SYNTHESIZING PROTEIN 3"/>
    <property type="match status" value="1"/>
</dbReference>
<feature type="compositionally biased region" description="Basic and acidic residues" evidence="9">
    <location>
        <begin position="255"/>
        <end position="292"/>
    </location>
</feature>
<gene>
    <name evidence="11" type="ORF">VFPPC_08626</name>
</gene>
<organism evidence="11 12">
    <name type="scientific">Pochonia chlamydosporia 170</name>
    <dbReference type="NCBI Taxonomy" id="1380566"/>
    <lineage>
        <taxon>Eukaryota</taxon>
        <taxon>Fungi</taxon>
        <taxon>Dikarya</taxon>
        <taxon>Ascomycota</taxon>
        <taxon>Pezizomycotina</taxon>
        <taxon>Sordariomycetes</taxon>
        <taxon>Hypocreomycetidae</taxon>
        <taxon>Hypocreales</taxon>
        <taxon>Clavicipitaceae</taxon>
        <taxon>Pochonia</taxon>
    </lineage>
</organism>
<comment type="similarity">
    <text evidence="1">Belongs to the TYW3 family.</text>
</comment>
<keyword evidence="6" id="KW-0819">tRNA processing</keyword>
<dbReference type="InterPro" id="IPR036602">
    <property type="entry name" value="tRNA_yW-synthesising-like_sf"/>
</dbReference>
<evidence type="ECO:0000256" key="7">
    <source>
        <dbReference type="ARBA" id="ARBA00030554"/>
    </source>
</evidence>
<name>A0A179FNJ0_METCM</name>
<evidence type="ECO:0000313" key="12">
    <source>
        <dbReference type="Proteomes" id="UP000078397"/>
    </source>
</evidence>
<reference evidence="11 12" key="1">
    <citation type="journal article" date="2016" name="PLoS Pathog.">
        <title>Biosynthesis of antibiotic leucinostatins in bio-control fungus Purpureocillium lilacinum and their inhibition on phytophthora revealed by genome mining.</title>
        <authorList>
            <person name="Wang G."/>
            <person name="Liu Z."/>
            <person name="Lin R."/>
            <person name="Li E."/>
            <person name="Mao Z."/>
            <person name="Ling J."/>
            <person name="Yang Y."/>
            <person name="Yin W.B."/>
            <person name="Xie B."/>
        </authorList>
    </citation>
    <scope>NUCLEOTIDE SEQUENCE [LARGE SCALE GENOMIC DNA]</scope>
    <source>
        <strain evidence="11">170</strain>
    </source>
</reference>
<dbReference type="AlphaFoldDB" id="A0A179FNJ0"/>
<dbReference type="STRING" id="1380566.A0A179FNJ0"/>
<dbReference type="RefSeq" id="XP_018144273.1">
    <property type="nucleotide sequence ID" value="XM_018287301.1"/>
</dbReference>
<evidence type="ECO:0000313" key="11">
    <source>
        <dbReference type="EMBL" id="OAQ67186.1"/>
    </source>
</evidence>
<dbReference type="Pfam" id="PF02676">
    <property type="entry name" value="TYW3"/>
    <property type="match status" value="1"/>
</dbReference>
<keyword evidence="4" id="KW-0808">Transferase</keyword>
<dbReference type="Proteomes" id="UP000078397">
    <property type="component" value="Unassembled WGS sequence"/>
</dbReference>
<keyword evidence="5" id="KW-0949">S-adenosyl-L-methionine</keyword>
<feature type="region of interest" description="Disordered" evidence="9">
    <location>
        <begin position="253"/>
        <end position="303"/>
    </location>
</feature>
<dbReference type="KEGG" id="pchm:VFPPC_08626"/>
<dbReference type="OrthoDB" id="263283at2759"/>
<dbReference type="Gene3D" id="3.30.1960.10">
    <property type="entry name" value="tRNA wybutosine-synthesizing-like"/>
    <property type="match status" value="1"/>
</dbReference>
<dbReference type="GeneID" id="28851295"/>
<dbReference type="GO" id="GO:0008033">
    <property type="term" value="P:tRNA processing"/>
    <property type="evidence" value="ECO:0007669"/>
    <property type="project" value="UniProtKB-KW"/>
</dbReference>
<evidence type="ECO:0000256" key="2">
    <source>
        <dbReference type="ARBA" id="ARBA00012750"/>
    </source>
</evidence>
<feature type="compositionally biased region" description="Acidic residues" evidence="9">
    <location>
        <begin position="293"/>
        <end position="303"/>
    </location>
</feature>
<proteinExistence type="inferred from homology"/>
<evidence type="ECO:0000256" key="3">
    <source>
        <dbReference type="ARBA" id="ARBA00022603"/>
    </source>
</evidence>
<dbReference type="SUPFAM" id="SSF111278">
    <property type="entry name" value="SSo0622-like"/>
    <property type="match status" value="1"/>
</dbReference>
<dbReference type="EMBL" id="LSBJ02000004">
    <property type="protein sequence ID" value="OAQ67186.1"/>
    <property type="molecule type" value="Genomic_DNA"/>
</dbReference>
<protein>
    <recommendedName>
        <fullName evidence="2">tRNA(Phe) 7-[(3-amino-3-carboxypropyl)-4-demethylwyosine(37)-N(4)]-methyltransferase</fullName>
        <ecNumber evidence="2">2.1.1.282</ecNumber>
    </recommendedName>
    <alternativeName>
        <fullName evidence="7">tRNA(Phe) 7-((3-amino-3-carboxypropyl)-4-demethylwyosine(37)-N(4))-methyltransferase</fullName>
    </alternativeName>
</protein>
<comment type="caution">
    <text evidence="11">The sequence shown here is derived from an EMBL/GenBank/DDBJ whole genome shotgun (WGS) entry which is preliminary data.</text>
</comment>
<evidence type="ECO:0000256" key="5">
    <source>
        <dbReference type="ARBA" id="ARBA00022691"/>
    </source>
</evidence>
<keyword evidence="3" id="KW-0489">Methyltransferase</keyword>
<evidence type="ECO:0000256" key="9">
    <source>
        <dbReference type="SAM" id="MobiDB-lite"/>
    </source>
</evidence>
<evidence type="ECO:0000256" key="1">
    <source>
        <dbReference type="ARBA" id="ARBA00008569"/>
    </source>
</evidence>
<evidence type="ECO:0000256" key="4">
    <source>
        <dbReference type="ARBA" id="ARBA00022679"/>
    </source>
</evidence>
<evidence type="ECO:0000256" key="8">
    <source>
        <dbReference type="ARBA" id="ARBA00049202"/>
    </source>
</evidence>
<comment type="catalytic activity">
    <reaction evidence="8">
        <text>4-demethyl-7-[(3S)-3-amino-3-carboxypropyl]wyosine(37) in tRNA(Phe) + S-adenosyl-L-methionine = 7-[(3S)-3-amino-3-carboxypropyl]wyosine(37) in tRNA(Phe) + S-adenosyl-L-homocysteine + H(+)</text>
        <dbReference type="Rhea" id="RHEA:36635"/>
        <dbReference type="Rhea" id="RHEA-COMP:10378"/>
        <dbReference type="Rhea" id="RHEA-COMP:10379"/>
        <dbReference type="ChEBI" id="CHEBI:15378"/>
        <dbReference type="ChEBI" id="CHEBI:57856"/>
        <dbReference type="ChEBI" id="CHEBI:59789"/>
        <dbReference type="ChEBI" id="CHEBI:73543"/>
        <dbReference type="ChEBI" id="CHEBI:73550"/>
        <dbReference type="EC" id="2.1.1.282"/>
    </reaction>
</comment>
<dbReference type="InterPro" id="IPR003827">
    <property type="entry name" value="tRNA_yW-synthesising"/>
</dbReference>
<feature type="domain" description="tRNA wybutosine-synthesizing protein" evidence="10">
    <location>
        <begin position="16"/>
        <end position="245"/>
    </location>
</feature>
<accession>A0A179FNJ0</accession>
<dbReference type="GO" id="GO:0008168">
    <property type="term" value="F:methyltransferase activity"/>
    <property type="evidence" value="ECO:0007669"/>
    <property type="project" value="UniProtKB-KW"/>
</dbReference>
<dbReference type="PANTHER" id="PTHR48418:SF1">
    <property type="entry name" value="TRNA WYBUTOSINE-SYNTHESIZING PROTEIN 3"/>
    <property type="match status" value="1"/>
</dbReference>
<sequence length="303" mass="33441">MQQKRDLPDPSQSFTEKKTKILEQLSVPDAQYTDLSPKGTVDKGIRHLIDEINSTSGFVTTSSCAGRVSVFQEGRKAPLAAGGDADVDEGPSAQVAGVGGKGAGGTWLFVSHDPVEGQDWVTDLQLVDEHGSQDGKSRLIHFKFEPMILHVLTASLAHAQLLLRSALQAGFRESGAINITSDSKTTPIVAVRSMGLGFESLIGYESNGRRCTLVTASYLRMLMDIGNERFLENAKRIERFRIAFKESLAPKMARRNPEGREWEDAASRRERMREEGLRRKALKAEDVEKGETVDDEDMYEGLE</sequence>
<evidence type="ECO:0000256" key="6">
    <source>
        <dbReference type="ARBA" id="ARBA00022694"/>
    </source>
</evidence>